<gene>
    <name evidence="5" type="ORF">DCF15_01430</name>
</gene>
<dbReference type="AlphaFoldDB" id="A0A2W4XTF6"/>
<evidence type="ECO:0000259" key="3">
    <source>
        <dbReference type="Pfam" id="PF13208"/>
    </source>
</evidence>
<feature type="region of interest" description="Disordered" evidence="1">
    <location>
        <begin position="13"/>
        <end position="41"/>
    </location>
</feature>
<name>A0A2W4XTF6_9CYAN</name>
<accession>A0A2W4XTF6</accession>
<dbReference type="Pfam" id="PF15615">
    <property type="entry name" value="TerB_C"/>
    <property type="match status" value="1"/>
</dbReference>
<evidence type="ECO:0008006" key="7">
    <source>
        <dbReference type="Google" id="ProtNLM"/>
    </source>
</evidence>
<dbReference type="Pfam" id="PF13208">
    <property type="entry name" value="TerB_N"/>
    <property type="match status" value="1"/>
</dbReference>
<dbReference type="InterPro" id="IPR007791">
    <property type="entry name" value="DjlA_N"/>
</dbReference>
<dbReference type="EMBL" id="QBMP01000006">
    <property type="protein sequence ID" value="PZO60800.1"/>
    <property type="molecule type" value="Genomic_DNA"/>
</dbReference>
<evidence type="ECO:0000313" key="5">
    <source>
        <dbReference type="EMBL" id="PZO60800.1"/>
    </source>
</evidence>
<dbReference type="Gene3D" id="1.10.3680.10">
    <property type="entry name" value="TerB-like"/>
    <property type="match status" value="1"/>
</dbReference>
<comment type="caution">
    <text evidence="5">The sequence shown here is derived from an EMBL/GenBank/DDBJ whole genome shotgun (WGS) entry which is preliminary data.</text>
</comment>
<dbReference type="Proteomes" id="UP000249794">
    <property type="component" value="Unassembled WGS sequence"/>
</dbReference>
<dbReference type="InterPro" id="IPR028932">
    <property type="entry name" value="TerB-C"/>
</dbReference>
<dbReference type="Pfam" id="PF05099">
    <property type="entry name" value="TerB"/>
    <property type="match status" value="1"/>
</dbReference>
<reference evidence="6" key="1">
    <citation type="submission" date="2018-04" db="EMBL/GenBank/DDBJ databases">
        <authorList>
            <person name="Cornet L."/>
        </authorList>
    </citation>
    <scope>NUCLEOTIDE SEQUENCE [LARGE SCALE GENOMIC DNA]</scope>
</reference>
<feature type="compositionally biased region" description="Polar residues" evidence="1">
    <location>
        <begin position="13"/>
        <end position="24"/>
    </location>
</feature>
<sequence>MLNFLKKIVESLSPDTSSGQNKSGQPSNYQQQYYPQSNSVKERQERDAVVSSEKQTVSGIKANWVKPGTSVSVAGFDIPGGMVYVGTQLPTIGPYKQIDPCLINPKLRVDKTRSDYAGNEMGYWPAYGDISPGARAAYLEWLMGDRKDPDACIGYVFLFFYGLERRVFIDLSETADSSAELTHIIHEVERLLALYPDSHSFQGYAARFVEVCKLMHNPDSFAEAFPVLEKTGWQMPLSTQVALGKTVAAGKPISADWLFSWYLHSETTRLRTPATRCATEFQKLLRLKYAEKYGEGMVLKPNKRRLKVEYRPASSGFSHSAIGIDVGDLPDVSALTAPLSKLQVLVDDCTDALDPYSRWLGRNADKCDAKAAIALLPTELVEDFENDEIRLLRQWLKKTLGDQSHQAISGKQILAWWSITGTEKLTKKESTTLAKSFEKLGYGIEPDVRFGGKALQKESHLVLFKLPKEKISTPSQAYSAAKILMHLSAAIATADNIVDASEQQHLEAHLETTLALSEAERIRLRAYLAWLLKEKLSLRGLKTKLGEMTPDEKAGIANFLISVAGADGHISPQEITMLSKIYPLLGFEADDIYSHIHNFSTSTAIDHSSAQPPVRPSTEPVTVRLASSVNRGFTIPAPTVDAQDKKEVTAAGFALDLTAVKRKQDESANVSVLLSNIFEEEEDDLVEPMNENQTLAEDTEDSVSSLDGPHTKFLRILAQQPSWSRAALESKAAEFNLLLDGALEVINDTAFDVCNEPLTDGEDPIDLDTDVLEQLLP</sequence>
<evidence type="ECO:0000256" key="1">
    <source>
        <dbReference type="SAM" id="MobiDB-lite"/>
    </source>
</evidence>
<feature type="domain" description="Co-chaperone DjlA N-terminal" evidence="2">
    <location>
        <begin position="484"/>
        <end position="592"/>
    </location>
</feature>
<dbReference type="InterPro" id="IPR025266">
    <property type="entry name" value="TerB_N"/>
</dbReference>
<feature type="domain" description="TerB-C" evidence="4">
    <location>
        <begin position="642"/>
        <end position="775"/>
    </location>
</feature>
<evidence type="ECO:0000259" key="4">
    <source>
        <dbReference type="Pfam" id="PF15615"/>
    </source>
</evidence>
<dbReference type="CDD" id="cd07176">
    <property type="entry name" value="terB"/>
    <property type="match status" value="1"/>
</dbReference>
<proteinExistence type="predicted"/>
<feature type="compositionally biased region" description="Low complexity" evidence="1">
    <location>
        <begin position="25"/>
        <end position="39"/>
    </location>
</feature>
<reference evidence="5 6" key="2">
    <citation type="submission" date="2018-06" db="EMBL/GenBank/DDBJ databases">
        <title>Metagenomic assembly of (sub)arctic Cyanobacteria and their associated microbiome from non-axenic cultures.</title>
        <authorList>
            <person name="Baurain D."/>
        </authorList>
    </citation>
    <scope>NUCLEOTIDE SEQUENCE [LARGE SCALE GENOMIC DNA]</scope>
    <source>
        <strain evidence="5">ULC027bin1</strain>
    </source>
</reference>
<dbReference type="SUPFAM" id="SSF158682">
    <property type="entry name" value="TerB-like"/>
    <property type="match status" value="1"/>
</dbReference>
<evidence type="ECO:0000313" key="6">
    <source>
        <dbReference type="Proteomes" id="UP000249794"/>
    </source>
</evidence>
<evidence type="ECO:0000259" key="2">
    <source>
        <dbReference type="Pfam" id="PF05099"/>
    </source>
</evidence>
<protein>
    <recommendedName>
        <fullName evidence="7">Tellurite resistance protein TerB</fullName>
    </recommendedName>
</protein>
<organism evidence="5 6">
    <name type="scientific">Phormidesmis priestleyi</name>
    <dbReference type="NCBI Taxonomy" id="268141"/>
    <lineage>
        <taxon>Bacteria</taxon>
        <taxon>Bacillati</taxon>
        <taxon>Cyanobacteriota</taxon>
        <taxon>Cyanophyceae</taxon>
        <taxon>Leptolyngbyales</taxon>
        <taxon>Leptolyngbyaceae</taxon>
        <taxon>Phormidesmis</taxon>
    </lineage>
</organism>
<feature type="domain" description="TerB N-terminal" evidence="3">
    <location>
        <begin position="67"/>
        <end position="274"/>
    </location>
</feature>
<dbReference type="InterPro" id="IPR029024">
    <property type="entry name" value="TerB-like"/>
</dbReference>